<dbReference type="AlphaFoldDB" id="A0ABD5QC63"/>
<name>A0ABD5QC63_9EURY</name>
<keyword evidence="2" id="KW-1185">Reference proteome</keyword>
<evidence type="ECO:0000313" key="1">
    <source>
        <dbReference type="EMBL" id="MFC4987150.1"/>
    </source>
</evidence>
<gene>
    <name evidence="1" type="ORF">ACFPFO_05100</name>
</gene>
<accession>A0ABD5QC63</accession>
<proteinExistence type="predicted"/>
<reference evidence="1 2" key="1">
    <citation type="journal article" date="2019" name="Int. J. Syst. Evol. Microbiol.">
        <title>The Global Catalogue of Microorganisms (GCM) 10K type strain sequencing project: providing services to taxonomists for standard genome sequencing and annotation.</title>
        <authorList>
            <consortium name="The Broad Institute Genomics Platform"/>
            <consortium name="The Broad Institute Genome Sequencing Center for Infectious Disease"/>
            <person name="Wu L."/>
            <person name="Ma J."/>
        </authorList>
    </citation>
    <scope>NUCLEOTIDE SEQUENCE [LARGE SCALE GENOMIC DNA]</scope>
    <source>
        <strain evidence="1 2">CGMCC 1.15824</strain>
    </source>
</reference>
<organism evidence="1 2">
    <name type="scientific">Saliphagus infecundisoli</name>
    <dbReference type="NCBI Taxonomy" id="1849069"/>
    <lineage>
        <taxon>Archaea</taxon>
        <taxon>Methanobacteriati</taxon>
        <taxon>Methanobacteriota</taxon>
        <taxon>Stenosarchaea group</taxon>
        <taxon>Halobacteria</taxon>
        <taxon>Halobacteriales</taxon>
        <taxon>Natrialbaceae</taxon>
        <taxon>Saliphagus</taxon>
    </lineage>
</organism>
<comment type="caution">
    <text evidence="1">The sequence shown here is derived from an EMBL/GenBank/DDBJ whole genome shotgun (WGS) entry which is preliminary data.</text>
</comment>
<dbReference type="RefSeq" id="WP_224828549.1">
    <property type="nucleotide sequence ID" value="NZ_JAIVEF010000007.1"/>
</dbReference>
<dbReference type="EMBL" id="JBHSJG010000018">
    <property type="protein sequence ID" value="MFC4987150.1"/>
    <property type="molecule type" value="Genomic_DNA"/>
</dbReference>
<sequence>MALEESYTPRVDVVWYLDLRELGLDTTQLSDYFGFEDDEQYRRFPLVAFEIEASDPTTKTMTADLANLQAIGAPIGILIVDEEREGGLYRRGKRIVRTFRQLHGHTNCLCLDRSHLTDLVNREWGGSTDQPAFEHDISEGAGGEKEWSTRTRRQLADMGKEMGFVVKEDWIPDDLSQAYDRHRDLWQEADGTTDHEQYAWDPEGERKTFRGWRTYYTGSKIDLTWTMPYPASFKEFLTAVVDLDPDFETHTPLLREAESLHPLYGFELESSAGKHAAGGVLNLGAYPTVGQIVVPNETKRRRIETKIETYEQALGIRNVETQVMDHD</sequence>
<evidence type="ECO:0000313" key="2">
    <source>
        <dbReference type="Proteomes" id="UP001595925"/>
    </source>
</evidence>
<protein>
    <submittedName>
        <fullName evidence="1">Uncharacterized protein</fullName>
    </submittedName>
</protein>
<dbReference type="Proteomes" id="UP001595925">
    <property type="component" value="Unassembled WGS sequence"/>
</dbReference>